<proteinExistence type="predicted"/>
<dbReference type="EMBL" id="AHJE01000171">
    <property type="protein sequence ID" value="EHP37929.1"/>
    <property type="molecule type" value="Genomic_DNA"/>
</dbReference>
<dbReference type="SUPFAM" id="SSF89392">
    <property type="entry name" value="Prokaryotic lipoproteins and lipoprotein localization factors"/>
    <property type="match status" value="1"/>
</dbReference>
<dbReference type="AlphaFoldDB" id="H1SHS3"/>
<organism evidence="2 3">
    <name type="scientific">Cupriavidus basilensis OR16</name>
    <dbReference type="NCBI Taxonomy" id="1127483"/>
    <lineage>
        <taxon>Bacteria</taxon>
        <taxon>Pseudomonadati</taxon>
        <taxon>Pseudomonadota</taxon>
        <taxon>Betaproteobacteria</taxon>
        <taxon>Burkholderiales</taxon>
        <taxon>Burkholderiaceae</taxon>
        <taxon>Cupriavidus</taxon>
    </lineage>
</organism>
<evidence type="ECO:0000313" key="3">
    <source>
        <dbReference type="Proteomes" id="UP000005808"/>
    </source>
</evidence>
<comment type="caution">
    <text evidence="2">The sequence shown here is derived from an EMBL/GenBank/DDBJ whole genome shotgun (WGS) entry which is preliminary data.</text>
</comment>
<evidence type="ECO:0000256" key="1">
    <source>
        <dbReference type="ARBA" id="ARBA00022729"/>
    </source>
</evidence>
<reference evidence="2 3" key="1">
    <citation type="journal article" date="2012" name="J. Bacteriol.">
        <title>De Novo Genome Project of Cupriavidus basilensis OR16.</title>
        <authorList>
            <person name="Cserhati M."/>
            <person name="Kriszt B."/>
            <person name="Szoboszlay S."/>
            <person name="Toth A."/>
            <person name="Szabo I."/>
            <person name="Tancsics A."/>
            <person name="Nagy I."/>
            <person name="Horvath B."/>
            <person name="Nagy I."/>
            <person name="Kukolya J."/>
        </authorList>
    </citation>
    <scope>NUCLEOTIDE SEQUENCE [LARGE SCALE GENOMIC DNA]</scope>
    <source>
        <strain evidence="2 3">OR16</strain>
    </source>
</reference>
<protein>
    <submittedName>
        <fullName evidence="2">Uncharacterized protein</fullName>
    </submittedName>
</protein>
<evidence type="ECO:0000313" key="2">
    <source>
        <dbReference type="EMBL" id="EHP37929.1"/>
    </source>
</evidence>
<dbReference type="InterPro" id="IPR029046">
    <property type="entry name" value="LolA/LolB/LppX"/>
</dbReference>
<gene>
    <name evidence="2" type="ORF">OR16_40089</name>
</gene>
<sequence length="170" mass="19699">MDALKSMGTYLRTLQTFSLHSSTTTDQILDNGQKVQFEGSVDYRVRRPNALRADIHSDRVQRSFYFDGKTLTQYAPRMHFYGIVNAPPTIAELFGVLSEKYGVDLPLTDLFYWGTNQERVDEVKSAAYIGPAYVGGIDCDHYAFRQQDVDWQVWIQRGQKPLRNRYRSSW</sequence>
<dbReference type="PATRIC" id="fig|1127483.3.peg.7965"/>
<keyword evidence="1" id="KW-0732">Signal</keyword>
<name>H1SHS3_9BURK</name>
<dbReference type="Pfam" id="PF09865">
    <property type="entry name" value="DUF2092"/>
    <property type="match status" value="1"/>
</dbReference>
<dbReference type="Proteomes" id="UP000005808">
    <property type="component" value="Unassembled WGS sequence"/>
</dbReference>
<dbReference type="InterPro" id="IPR019207">
    <property type="entry name" value="DUF2092"/>
</dbReference>
<accession>H1SHS3</accession>